<sequence>MQFINDELGPVGPIGLLPETNPLFCAVIGNNLPKLKSLVESGHCVNSRNHRCNLLLNVAIEYKRIEIFDYLLSLNQIEIDGLDRRGRTPLLYAASEASDEYFALKLIEKGADVNMRDKRDATFLLRAVRRSDSVNTVAVGQLAIEKGADINASDKNGITPLFAACEMGNFDWICMLLYYGADVSIVPECGVLPVFQLSHNLPHDQLSHLREVLYDCTFDDTKITLQLSNLVGAMLCDTSVFSKILKITQDVSYDLSDIELLYRNLLNIKPEDLSLFVEKFGHVAKEMLENFPPLDMLRHISHPMIDFGFGNLDVDVVKMKAIFDVFLESRHVADFVQTSEPSHPIIFHLIDAFRRNRIFPANEEEEITKLICSMLSYGLEVTAADLHAVYSYYGYCQLFKILLHMDIDLTHPVTRGCIIPSLCFDPCKNIEDFRTIFPSSRVLNYYNHPKVKELFLCGITDEEIVAKVKNLPRVPRLVELSRNSARKFVVKRYNIKNSRQFYTVLKWLPIGEMNKRIIALEVKLY</sequence>
<gene>
    <name evidence="4" type="ORF">BDFB_001350</name>
</gene>
<keyword evidence="1" id="KW-0677">Repeat</keyword>
<protein>
    <submittedName>
        <fullName evidence="4">Ank 2 domain containing protein</fullName>
    </submittedName>
</protein>
<dbReference type="Proteomes" id="UP000292052">
    <property type="component" value="Unassembled WGS sequence"/>
</dbReference>
<feature type="repeat" description="ANK" evidence="3">
    <location>
        <begin position="85"/>
        <end position="118"/>
    </location>
</feature>
<evidence type="ECO:0000256" key="2">
    <source>
        <dbReference type="ARBA" id="ARBA00023043"/>
    </source>
</evidence>
<keyword evidence="2 3" id="KW-0040">ANK repeat</keyword>
<dbReference type="EMBL" id="QDEB01116201">
    <property type="protein sequence ID" value="RZB40758.1"/>
    <property type="molecule type" value="Genomic_DNA"/>
</dbReference>
<comment type="caution">
    <text evidence="4">The sequence shown here is derived from an EMBL/GenBank/DDBJ whole genome shotgun (WGS) entry which is preliminary data.</text>
</comment>
<evidence type="ECO:0000256" key="1">
    <source>
        <dbReference type="ARBA" id="ARBA00022737"/>
    </source>
</evidence>
<dbReference type="Gene3D" id="1.25.40.20">
    <property type="entry name" value="Ankyrin repeat-containing domain"/>
    <property type="match status" value="1"/>
</dbReference>
<evidence type="ECO:0000313" key="5">
    <source>
        <dbReference type="Proteomes" id="UP000292052"/>
    </source>
</evidence>
<dbReference type="SMART" id="SM00248">
    <property type="entry name" value="ANK"/>
    <property type="match status" value="5"/>
</dbReference>
<dbReference type="Pfam" id="PF12796">
    <property type="entry name" value="Ank_2"/>
    <property type="match status" value="1"/>
</dbReference>
<feature type="repeat" description="ANK" evidence="3">
    <location>
        <begin position="156"/>
        <end position="188"/>
    </location>
</feature>
<dbReference type="PROSITE" id="PS50297">
    <property type="entry name" value="ANK_REP_REGION"/>
    <property type="match status" value="2"/>
</dbReference>
<dbReference type="InterPro" id="IPR036770">
    <property type="entry name" value="Ankyrin_rpt-contain_sf"/>
</dbReference>
<dbReference type="PANTHER" id="PTHR24173">
    <property type="entry name" value="ANKYRIN REPEAT CONTAINING"/>
    <property type="match status" value="1"/>
</dbReference>
<dbReference type="STRING" id="1661398.A0A482VC90"/>
<dbReference type="PANTHER" id="PTHR24173:SF74">
    <property type="entry name" value="ANKYRIN REPEAT DOMAIN-CONTAINING PROTEIN 16"/>
    <property type="match status" value="1"/>
</dbReference>
<evidence type="ECO:0000313" key="4">
    <source>
        <dbReference type="EMBL" id="RZB40758.1"/>
    </source>
</evidence>
<evidence type="ECO:0000256" key="3">
    <source>
        <dbReference type="PROSITE-ProRule" id="PRU00023"/>
    </source>
</evidence>
<reference evidence="4 5" key="1">
    <citation type="submission" date="2017-03" db="EMBL/GenBank/DDBJ databases">
        <title>Genome of the blue death feigning beetle - Asbolus verrucosus.</title>
        <authorList>
            <person name="Rider S.D."/>
        </authorList>
    </citation>
    <scope>NUCLEOTIDE SEQUENCE [LARGE SCALE GENOMIC DNA]</scope>
    <source>
        <strain evidence="4">Butters</strain>
        <tissue evidence="4">Head and leg muscle</tissue>
    </source>
</reference>
<dbReference type="PROSITE" id="PS50088">
    <property type="entry name" value="ANK_REPEAT"/>
    <property type="match status" value="2"/>
</dbReference>
<dbReference type="AlphaFoldDB" id="A0A482VC90"/>
<accession>A0A482VC90</accession>
<organism evidence="4 5">
    <name type="scientific">Asbolus verrucosus</name>
    <name type="common">Desert ironclad beetle</name>
    <dbReference type="NCBI Taxonomy" id="1661398"/>
    <lineage>
        <taxon>Eukaryota</taxon>
        <taxon>Metazoa</taxon>
        <taxon>Ecdysozoa</taxon>
        <taxon>Arthropoda</taxon>
        <taxon>Hexapoda</taxon>
        <taxon>Insecta</taxon>
        <taxon>Pterygota</taxon>
        <taxon>Neoptera</taxon>
        <taxon>Endopterygota</taxon>
        <taxon>Coleoptera</taxon>
        <taxon>Polyphaga</taxon>
        <taxon>Cucujiformia</taxon>
        <taxon>Tenebrionidae</taxon>
        <taxon>Pimeliinae</taxon>
        <taxon>Asbolus</taxon>
    </lineage>
</organism>
<dbReference type="SUPFAM" id="SSF48403">
    <property type="entry name" value="Ankyrin repeat"/>
    <property type="match status" value="1"/>
</dbReference>
<proteinExistence type="predicted"/>
<dbReference type="OrthoDB" id="6752548at2759"/>
<keyword evidence="5" id="KW-1185">Reference proteome</keyword>
<name>A0A482VC90_ASBVE</name>
<dbReference type="InterPro" id="IPR002110">
    <property type="entry name" value="Ankyrin_rpt"/>
</dbReference>